<reference evidence="2" key="1">
    <citation type="submission" date="2023-06" db="EMBL/GenBank/DDBJ databases">
        <title>Genome-scale phylogeny and comparative genomics of the fungal order Sordariales.</title>
        <authorList>
            <consortium name="Lawrence Berkeley National Laboratory"/>
            <person name="Hensen N."/>
            <person name="Bonometti L."/>
            <person name="Westerberg I."/>
            <person name="Brannstrom I.O."/>
            <person name="Guillou S."/>
            <person name="Cros-Aarteil S."/>
            <person name="Calhoun S."/>
            <person name="Haridas S."/>
            <person name="Kuo A."/>
            <person name="Mondo S."/>
            <person name="Pangilinan J."/>
            <person name="Riley R."/>
            <person name="Labutti K."/>
            <person name="Andreopoulos B."/>
            <person name="Lipzen A."/>
            <person name="Chen C."/>
            <person name="Yanf M."/>
            <person name="Daum C."/>
            <person name="Ng V."/>
            <person name="Clum A."/>
            <person name="Steindorff A."/>
            <person name="Ohm R."/>
            <person name="Martin F."/>
            <person name="Silar P."/>
            <person name="Natvig D."/>
            <person name="Lalanne C."/>
            <person name="Gautier V."/>
            <person name="Ament-Velasquez S.L."/>
            <person name="Kruys A."/>
            <person name="Hutchinson M.I."/>
            <person name="Powell A.J."/>
            <person name="Barry K."/>
            <person name="Miller A.N."/>
            <person name="Grigoriev I.V."/>
            <person name="Debuchy R."/>
            <person name="Gladieux P."/>
            <person name="Thoren M.H."/>
            <person name="Johannesson H."/>
        </authorList>
    </citation>
    <scope>NUCLEOTIDE SEQUENCE</scope>
    <source>
        <strain evidence="2">8032-3</strain>
    </source>
</reference>
<feature type="region of interest" description="Disordered" evidence="1">
    <location>
        <begin position="178"/>
        <end position="231"/>
    </location>
</feature>
<evidence type="ECO:0000313" key="2">
    <source>
        <dbReference type="EMBL" id="KAK1762961.1"/>
    </source>
</evidence>
<evidence type="ECO:0000256" key="1">
    <source>
        <dbReference type="SAM" id="MobiDB-lite"/>
    </source>
</evidence>
<gene>
    <name evidence="2" type="ORF">QBC33DRAFT_255118</name>
</gene>
<name>A0AAJ0BRI7_9PEZI</name>
<accession>A0AAJ0BRI7</accession>
<evidence type="ECO:0008006" key="4">
    <source>
        <dbReference type="Google" id="ProtNLM"/>
    </source>
</evidence>
<organism evidence="2 3">
    <name type="scientific">Phialemonium atrogriseum</name>
    <dbReference type="NCBI Taxonomy" id="1093897"/>
    <lineage>
        <taxon>Eukaryota</taxon>
        <taxon>Fungi</taxon>
        <taxon>Dikarya</taxon>
        <taxon>Ascomycota</taxon>
        <taxon>Pezizomycotina</taxon>
        <taxon>Sordariomycetes</taxon>
        <taxon>Sordariomycetidae</taxon>
        <taxon>Cephalothecales</taxon>
        <taxon>Cephalothecaceae</taxon>
        <taxon>Phialemonium</taxon>
    </lineage>
</organism>
<dbReference type="GeneID" id="85306229"/>
<protein>
    <recommendedName>
        <fullName evidence="4">C2H2-type domain-containing protein</fullName>
    </recommendedName>
</protein>
<proteinExistence type="predicted"/>
<dbReference type="RefSeq" id="XP_060279174.1">
    <property type="nucleotide sequence ID" value="XM_060423042.1"/>
</dbReference>
<feature type="region of interest" description="Disordered" evidence="1">
    <location>
        <begin position="1"/>
        <end position="22"/>
    </location>
</feature>
<dbReference type="EMBL" id="MU839032">
    <property type="protein sequence ID" value="KAK1762961.1"/>
    <property type="molecule type" value="Genomic_DNA"/>
</dbReference>
<evidence type="ECO:0000313" key="3">
    <source>
        <dbReference type="Proteomes" id="UP001244011"/>
    </source>
</evidence>
<comment type="caution">
    <text evidence="2">The sequence shown here is derived from an EMBL/GenBank/DDBJ whole genome shotgun (WGS) entry which is preliminary data.</text>
</comment>
<feature type="region of interest" description="Disordered" evidence="1">
    <location>
        <begin position="104"/>
        <end position="137"/>
    </location>
</feature>
<sequence>MDNRKRGQPNIPGNTMSPLPSGIPAMSFNRFDGVEFDDMEFDFYSQPTMMERTDSGTTTLSGGTTFSEDSGYGSQPACSSYYYYSPQNAGYYGDNNTYHQYDDQTQQQQEQYVTGTGSQYEASHAAPGPGGQAQQYTTTPEGTYIQFKEEDFFAAAAEIHASGVAPFYGQDQPGQSQYTAAAAAQTPPTISGGYRSARYAGTSPTAASPAAQANPSPSPGRADGNLSSLGSTRAGTAAAEAAAAAAAAASQAGKFPCLFANCPSKAFGRAADLDRHLKMVHFKETHRGTPCDYRRCGRRRQPFHRLDHFRDHLREFHKEDLPRRGQAEDTQWWASRAARAVYEGWWRCNRCLGRVAVGEDGYVCPGCGSHCEVERQRVRGLPVGCDHGGECGGAEFYRHDHLRAHLRECHGEDLPLLAQKEQNDAGRELDSEEWWRSRTIYLGWWRCNRCMARVEEEQSGWECPACSNPCEEERVAARTIVAQ</sequence>
<keyword evidence="3" id="KW-1185">Reference proteome</keyword>
<dbReference type="AlphaFoldDB" id="A0AAJ0BRI7"/>
<feature type="compositionally biased region" description="Low complexity" evidence="1">
    <location>
        <begin position="203"/>
        <end position="215"/>
    </location>
</feature>
<dbReference type="Proteomes" id="UP001244011">
    <property type="component" value="Unassembled WGS sequence"/>
</dbReference>